<keyword evidence="4" id="KW-1185">Reference proteome</keyword>
<dbReference type="InterPro" id="IPR006166">
    <property type="entry name" value="ERCC4_domain"/>
</dbReference>
<feature type="compositionally biased region" description="Polar residues" evidence="1">
    <location>
        <begin position="501"/>
        <end position="511"/>
    </location>
</feature>
<dbReference type="GO" id="GO:0006281">
    <property type="term" value="P:DNA repair"/>
    <property type="evidence" value="ECO:0007669"/>
    <property type="project" value="UniProtKB-ARBA"/>
</dbReference>
<dbReference type="GO" id="GO:0003677">
    <property type="term" value="F:DNA binding"/>
    <property type="evidence" value="ECO:0007669"/>
    <property type="project" value="InterPro"/>
</dbReference>
<evidence type="ECO:0000259" key="2">
    <source>
        <dbReference type="Pfam" id="PF02732"/>
    </source>
</evidence>
<protein>
    <recommendedName>
        <fullName evidence="2">ERCC4 domain-containing protein</fullName>
    </recommendedName>
</protein>
<dbReference type="Proteomes" id="UP001054902">
    <property type="component" value="Unassembled WGS sequence"/>
</dbReference>
<dbReference type="Gene3D" id="3.40.50.10130">
    <property type="match status" value="1"/>
</dbReference>
<feature type="compositionally biased region" description="Polar residues" evidence="1">
    <location>
        <begin position="435"/>
        <end position="454"/>
    </location>
</feature>
<dbReference type="EMBL" id="BLLK01000022">
    <property type="protein sequence ID" value="GFH45771.1"/>
    <property type="molecule type" value="Genomic_DNA"/>
</dbReference>
<evidence type="ECO:0000313" key="3">
    <source>
        <dbReference type="EMBL" id="GFH45771.1"/>
    </source>
</evidence>
<evidence type="ECO:0000313" key="4">
    <source>
        <dbReference type="Proteomes" id="UP001054902"/>
    </source>
</evidence>
<sequence length="557" mass="62559">MSASSCWKVVLLMDHREFTNSKIQFKEKVKKCFDNRFRGSSPVDAIYPTYCEETTLCCADYMFVARQINPLGQVIEERVFDFAIERKNVDDLQNCLIKPSKKYAPLSFFEAQMYKLQMSDLGRKVFLMEGDEDKVSHVSSFGKDGQKELRLKRIKTMRNQLLHGEWKGVQLECTRDKKHSLLYLADQMIACQRKLAANEIPLKTMEQHKNHVNSQMKNATFLEYLRLRKIKGTGDKKAMKAIMDPESEWDKNFISPACTSKSKEYKSTLEDRAIYYISPYSNKAAVSRKIASTSSSQQKREQKRRGKDNDTAKVTQKRAKKHSNEPVKPPTYTPVAYHNSRRDLSGGSGLGLGGFEFGSGSKQSSQYSALTEMENAVNALYSTKPQPTSKKPSLTTTTTASSSMSSSTSIQNGGSSVINLTSPTFSNINSVIESSTEVHPTQNRGQASSRTVSPTEPMPSAQDLRTRVAEAAIRRASGWNNMSIRTNSGEVIIPPPFHGFENTTETNSQSEDASKSKSDVVVLLDSDNEIESDDEVKFVCTQKETRLVQDKVFELDV</sequence>
<feature type="compositionally biased region" description="Low complexity" evidence="1">
    <location>
        <begin position="382"/>
        <end position="409"/>
    </location>
</feature>
<proteinExistence type="predicted"/>
<dbReference type="Pfam" id="PF02732">
    <property type="entry name" value="ERCC4"/>
    <property type="match status" value="1"/>
</dbReference>
<organism evidence="3 4">
    <name type="scientific">Chaetoceros tenuissimus</name>
    <dbReference type="NCBI Taxonomy" id="426638"/>
    <lineage>
        <taxon>Eukaryota</taxon>
        <taxon>Sar</taxon>
        <taxon>Stramenopiles</taxon>
        <taxon>Ochrophyta</taxon>
        <taxon>Bacillariophyta</taxon>
        <taxon>Coscinodiscophyceae</taxon>
        <taxon>Chaetocerotophycidae</taxon>
        <taxon>Chaetocerotales</taxon>
        <taxon>Chaetocerotaceae</taxon>
        <taxon>Chaetoceros</taxon>
    </lineage>
</organism>
<dbReference type="SUPFAM" id="SSF52980">
    <property type="entry name" value="Restriction endonuclease-like"/>
    <property type="match status" value="1"/>
</dbReference>
<feature type="region of interest" description="Disordered" evidence="1">
    <location>
        <begin position="435"/>
        <end position="463"/>
    </location>
</feature>
<name>A0AAD3CJ35_9STRA</name>
<feature type="region of interest" description="Disordered" evidence="1">
    <location>
        <begin position="382"/>
        <end position="415"/>
    </location>
</feature>
<dbReference type="InterPro" id="IPR011335">
    <property type="entry name" value="Restrct_endonuc-II-like"/>
</dbReference>
<evidence type="ECO:0000256" key="1">
    <source>
        <dbReference type="SAM" id="MobiDB-lite"/>
    </source>
</evidence>
<accession>A0AAD3CJ35</accession>
<dbReference type="GO" id="GO:0004518">
    <property type="term" value="F:nuclease activity"/>
    <property type="evidence" value="ECO:0007669"/>
    <property type="project" value="InterPro"/>
</dbReference>
<feature type="region of interest" description="Disordered" evidence="1">
    <location>
        <begin position="499"/>
        <end position="518"/>
    </location>
</feature>
<comment type="caution">
    <text evidence="3">The sequence shown here is derived from an EMBL/GenBank/DDBJ whole genome shotgun (WGS) entry which is preliminary data.</text>
</comment>
<gene>
    <name evidence="3" type="ORF">CTEN210_02245</name>
</gene>
<dbReference type="AlphaFoldDB" id="A0AAD3CJ35"/>
<feature type="region of interest" description="Disordered" evidence="1">
    <location>
        <begin position="287"/>
        <end position="347"/>
    </location>
</feature>
<reference evidence="3 4" key="1">
    <citation type="journal article" date="2021" name="Sci. Rep.">
        <title>The genome of the diatom Chaetoceros tenuissimus carries an ancient integrated fragment of an extant virus.</title>
        <authorList>
            <person name="Hongo Y."/>
            <person name="Kimura K."/>
            <person name="Takaki Y."/>
            <person name="Yoshida Y."/>
            <person name="Baba S."/>
            <person name="Kobayashi G."/>
            <person name="Nagasaki K."/>
            <person name="Hano T."/>
            <person name="Tomaru Y."/>
        </authorList>
    </citation>
    <scope>NUCLEOTIDE SEQUENCE [LARGE SCALE GENOMIC DNA]</scope>
    <source>
        <strain evidence="3 4">NIES-3715</strain>
    </source>
</reference>
<feature type="domain" description="ERCC4" evidence="2">
    <location>
        <begin position="49"/>
        <end position="180"/>
    </location>
</feature>